<feature type="region of interest" description="Disordered" evidence="1">
    <location>
        <begin position="199"/>
        <end position="240"/>
    </location>
</feature>
<dbReference type="EMBL" id="ML119115">
    <property type="protein sequence ID" value="RPB15022.1"/>
    <property type="molecule type" value="Genomic_DNA"/>
</dbReference>
<keyword evidence="3" id="KW-1185">Reference proteome</keyword>
<evidence type="ECO:0000313" key="3">
    <source>
        <dbReference type="Proteomes" id="UP000277580"/>
    </source>
</evidence>
<name>A0A3N4L0J8_9PEZI</name>
<reference evidence="2 3" key="1">
    <citation type="journal article" date="2018" name="Nat. Ecol. Evol.">
        <title>Pezizomycetes genomes reveal the molecular basis of ectomycorrhizal truffle lifestyle.</title>
        <authorList>
            <person name="Murat C."/>
            <person name="Payen T."/>
            <person name="Noel B."/>
            <person name="Kuo A."/>
            <person name="Morin E."/>
            <person name="Chen J."/>
            <person name="Kohler A."/>
            <person name="Krizsan K."/>
            <person name="Balestrini R."/>
            <person name="Da Silva C."/>
            <person name="Montanini B."/>
            <person name="Hainaut M."/>
            <person name="Levati E."/>
            <person name="Barry K.W."/>
            <person name="Belfiori B."/>
            <person name="Cichocki N."/>
            <person name="Clum A."/>
            <person name="Dockter R.B."/>
            <person name="Fauchery L."/>
            <person name="Guy J."/>
            <person name="Iotti M."/>
            <person name="Le Tacon F."/>
            <person name="Lindquist E.A."/>
            <person name="Lipzen A."/>
            <person name="Malagnac F."/>
            <person name="Mello A."/>
            <person name="Molinier V."/>
            <person name="Miyauchi S."/>
            <person name="Poulain J."/>
            <person name="Riccioni C."/>
            <person name="Rubini A."/>
            <person name="Sitrit Y."/>
            <person name="Splivallo R."/>
            <person name="Traeger S."/>
            <person name="Wang M."/>
            <person name="Zifcakova L."/>
            <person name="Wipf D."/>
            <person name="Zambonelli A."/>
            <person name="Paolocci F."/>
            <person name="Nowrousian M."/>
            <person name="Ottonello S."/>
            <person name="Baldrian P."/>
            <person name="Spatafora J.W."/>
            <person name="Henrissat B."/>
            <person name="Nagy L.G."/>
            <person name="Aury J.M."/>
            <person name="Wincker P."/>
            <person name="Grigoriev I.V."/>
            <person name="Bonfante P."/>
            <person name="Martin F.M."/>
        </authorList>
    </citation>
    <scope>NUCLEOTIDE SEQUENCE [LARGE SCALE GENOMIC DNA]</scope>
    <source>
        <strain evidence="2 3">CCBAS932</strain>
    </source>
</reference>
<feature type="compositionally biased region" description="Basic and acidic residues" evidence="1">
    <location>
        <begin position="212"/>
        <end position="222"/>
    </location>
</feature>
<accession>A0A3N4L0J8</accession>
<protein>
    <submittedName>
        <fullName evidence="2">Uncharacterized protein</fullName>
    </submittedName>
</protein>
<dbReference type="Proteomes" id="UP000277580">
    <property type="component" value="Unassembled WGS sequence"/>
</dbReference>
<dbReference type="InParanoid" id="A0A3N4L0J8"/>
<gene>
    <name evidence="2" type="ORF">P167DRAFT_571887</name>
</gene>
<evidence type="ECO:0000256" key="1">
    <source>
        <dbReference type="SAM" id="MobiDB-lite"/>
    </source>
</evidence>
<feature type="region of interest" description="Disordered" evidence="1">
    <location>
        <begin position="103"/>
        <end position="123"/>
    </location>
</feature>
<feature type="compositionally biased region" description="Basic and acidic residues" evidence="1">
    <location>
        <begin position="114"/>
        <end position="123"/>
    </location>
</feature>
<sequence length="240" mass="26156">MSAPTNSPLPDDLVAATESPTCASALEYAEEPTEHIEEHAHVKEHVEDHVEEHVEEPTEHAEELVHAEEHVHIEAPVEEHVKEPTHDQPEEATTICACATGAPPATGVSTASSRESERGKNDTLPRFLKESNKNVCFGSPSAPNKKIVTKISFGFIMGYLILRHPVNALKMWLGSGWLAKNLDHPSGAEDGEDTVNILPSVSLSSPPPEYEGWDKGEREGKNMKMGSSAPYPSYSHQNDG</sequence>
<dbReference type="AlphaFoldDB" id="A0A3N4L0J8"/>
<organism evidence="2 3">
    <name type="scientific">Morchella conica CCBAS932</name>
    <dbReference type="NCBI Taxonomy" id="1392247"/>
    <lineage>
        <taxon>Eukaryota</taxon>
        <taxon>Fungi</taxon>
        <taxon>Dikarya</taxon>
        <taxon>Ascomycota</taxon>
        <taxon>Pezizomycotina</taxon>
        <taxon>Pezizomycetes</taxon>
        <taxon>Pezizales</taxon>
        <taxon>Morchellaceae</taxon>
        <taxon>Morchella</taxon>
    </lineage>
</organism>
<proteinExistence type="predicted"/>
<evidence type="ECO:0000313" key="2">
    <source>
        <dbReference type="EMBL" id="RPB15022.1"/>
    </source>
</evidence>